<evidence type="ECO:0000259" key="4">
    <source>
        <dbReference type="Pfam" id="PF00139"/>
    </source>
</evidence>
<evidence type="ECO:0000256" key="3">
    <source>
        <dbReference type="SAM" id="SignalP"/>
    </source>
</evidence>
<dbReference type="PIRSF" id="PIRSF002690">
    <property type="entry name" value="L-type_lectin_plant"/>
    <property type="match status" value="1"/>
</dbReference>
<dbReference type="Pfam" id="PF00139">
    <property type="entry name" value="Lectin_legB"/>
    <property type="match status" value="1"/>
</dbReference>
<gene>
    <name evidence="5" type="ORF">QYE76_049290</name>
</gene>
<feature type="domain" description="Legume lectin" evidence="4">
    <location>
        <begin position="36"/>
        <end position="274"/>
    </location>
</feature>
<proteinExistence type="inferred from homology"/>
<comment type="caution">
    <text evidence="5">The sequence shown here is derived from an EMBL/GenBank/DDBJ whole genome shotgun (WGS) entry which is preliminary data.</text>
</comment>
<organism evidence="5 6">
    <name type="scientific">Lolium multiflorum</name>
    <name type="common">Italian ryegrass</name>
    <name type="synonym">Lolium perenne subsp. multiflorum</name>
    <dbReference type="NCBI Taxonomy" id="4521"/>
    <lineage>
        <taxon>Eukaryota</taxon>
        <taxon>Viridiplantae</taxon>
        <taxon>Streptophyta</taxon>
        <taxon>Embryophyta</taxon>
        <taxon>Tracheophyta</taxon>
        <taxon>Spermatophyta</taxon>
        <taxon>Magnoliopsida</taxon>
        <taxon>Liliopsida</taxon>
        <taxon>Poales</taxon>
        <taxon>Poaceae</taxon>
        <taxon>BOP clade</taxon>
        <taxon>Pooideae</taxon>
        <taxon>Poodae</taxon>
        <taxon>Poeae</taxon>
        <taxon>Poeae Chloroplast Group 2 (Poeae type)</taxon>
        <taxon>Loliodinae</taxon>
        <taxon>Loliinae</taxon>
        <taxon>Lolium</taxon>
    </lineage>
</organism>
<dbReference type="PANTHER" id="PTHR32401:SF49">
    <property type="entry name" value="OS10G0129200 PROTEIN"/>
    <property type="match status" value="1"/>
</dbReference>
<dbReference type="InterPro" id="IPR050258">
    <property type="entry name" value="Leguminous_Lectin"/>
</dbReference>
<dbReference type="Gene3D" id="2.60.120.200">
    <property type="match status" value="1"/>
</dbReference>
<dbReference type="InterPro" id="IPR013320">
    <property type="entry name" value="ConA-like_dom_sf"/>
</dbReference>
<dbReference type="CDD" id="cd06899">
    <property type="entry name" value="lectin_legume_LecRK_Arcelin_ConA"/>
    <property type="match status" value="1"/>
</dbReference>
<feature type="chain" id="PRO_5041962889" description="Legume lectin domain-containing protein" evidence="3">
    <location>
        <begin position="27"/>
        <end position="281"/>
    </location>
</feature>
<keyword evidence="3" id="KW-0732">Signal</keyword>
<dbReference type="EMBL" id="JAUUTY010000003">
    <property type="protein sequence ID" value="KAK1661131.1"/>
    <property type="molecule type" value="Genomic_DNA"/>
</dbReference>
<evidence type="ECO:0000256" key="1">
    <source>
        <dbReference type="ARBA" id="ARBA00007606"/>
    </source>
</evidence>
<keyword evidence="2" id="KW-0430">Lectin</keyword>
<protein>
    <recommendedName>
        <fullName evidence="4">Legume lectin domain-containing protein</fullName>
    </recommendedName>
</protein>
<evidence type="ECO:0000313" key="6">
    <source>
        <dbReference type="Proteomes" id="UP001231189"/>
    </source>
</evidence>
<keyword evidence="6" id="KW-1185">Reference proteome</keyword>
<feature type="signal peptide" evidence="3">
    <location>
        <begin position="1"/>
        <end position="26"/>
    </location>
</feature>
<name>A0AAD8SPQ1_LOLMU</name>
<comment type="similarity">
    <text evidence="1">Belongs to the leguminous lectin family.</text>
</comment>
<evidence type="ECO:0000313" key="5">
    <source>
        <dbReference type="EMBL" id="KAK1661131.1"/>
    </source>
</evidence>
<reference evidence="5" key="1">
    <citation type="submission" date="2023-07" db="EMBL/GenBank/DDBJ databases">
        <title>A chromosome-level genome assembly of Lolium multiflorum.</title>
        <authorList>
            <person name="Chen Y."/>
            <person name="Copetti D."/>
            <person name="Kolliker R."/>
            <person name="Studer B."/>
        </authorList>
    </citation>
    <scope>NUCLEOTIDE SEQUENCE</scope>
    <source>
        <strain evidence="5">02402/16</strain>
        <tissue evidence="5">Leaf</tissue>
    </source>
</reference>
<dbReference type="InterPro" id="IPR001220">
    <property type="entry name" value="Legume_lectin_dom"/>
</dbReference>
<dbReference type="GO" id="GO:0030246">
    <property type="term" value="F:carbohydrate binding"/>
    <property type="evidence" value="ECO:0007669"/>
    <property type="project" value="UniProtKB-KW"/>
</dbReference>
<dbReference type="PANTHER" id="PTHR32401">
    <property type="entry name" value="CONCANAVALIN A-LIKE LECTIN FAMILY PROTEIN"/>
    <property type="match status" value="1"/>
</dbReference>
<dbReference type="Proteomes" id="UP001231189">
    <property type="component" value="Unassembled WGS sequence"/>
</dbReference>
<dbReference type="InterPro" id="IPR016363">
    <property type="entry name" value="L-lectin"/>
</dbReference>
<dbReference type="SUPFAM" id="SSF49899">
    <property type="entry name" value="Concanavalin A-like lectins/glucanases"/>
    <property type="match status" value="1"/>
</dbReference>
<evidence type="ECO:0000256" key="2">
    <source>
        <dbReference type="ARBA" id="ARBA00022734"/>
    </source>
</evidence>
<dbReference type="AlphaFoldDB" id="A0AAD8SPQ1"/>
<sequence length="281" mass="30605">MSPTSILLLHHLYATCCFLFSYNVVAQSAASAFSFSFDFSNGSIYRSDDLLFEGNASLNGKLVDLTCNTEGESRQGCQGRMSYNHPVPFYDTRTREVASFSTRFNFVIKGFNQSIAADGMAFFLSSFPSVLPLDAGGSTLGLHGGDGMNAKGADRIIAVEFDKFRNYFDPSSDHIVIDINTVKASANTTTLPNGSLRGAMTATITFNSTTRMLVATLQFDDNPSLDPVQVSTELPDPVTDLLPSEVAVGFSAATGRYFELHRIISWSFNSTLPFKQQGIKL</sequence>
<accession>A0AAD8SPQ1</accession>